<accession>A0A2P2JHB8</accession>
<evidence type="ECO:0000313" key="1">
    <source>
        <dbReference type="EMBL" id="MBW92839.1"/>
    </source>
</evidence>
<name>A0A2P2JHB8_RHIMU</name>
<protein>
    <submittedName>
        <fullName evidence="1">Uncharacterized protein</fullName>
    </submittedName>
</protein>
<proteinExistence type="predicted"/>
<reference evidence="1" key="1">
    <citation type="submission" date="2018-02" db="EMBL/GenBank/DDBJ databases">
        <title>Rhizophora mucronata_Transcriptome.</title>
        <authorList>
            <person name="Meera S.P."/>
            <person name="Sreeshan A."/>
            <person name="Augustine A."/>
        </authorList>
    </citation>
    <scope>NUCLEOTIDE SEQUENCE</scope>
    <source>
        <tissue evidence="1">Leaf</tissue>
    </source>
</reference>
<dbReference type="AlphaFoldDB" id="A0A2P2JHB8"/>
<sequence>MVFVQFSWDRSNQLLFSNRNHLKTTTQYLKLTYGTQTVILRYSFTITFSFLTEQTTEFLQVD</sequence>
<dbReference type="EMBL" id="GGEC01012356">
    <property type="protein sequence ID" value="MBW92839.1"/>
    <property type="molecule type" value="Transcribed_RNA"/>
</dbReference>
<organism evidence="1">
    <name type="scientific">Rhizophora mucronata</name>
    <name type="common">Asiatic mangrove</name>
    <dbReference type="NCBI Taxonomy" id="61149"/>
    <lineage>
        <taxon>Eukaryota</taxon>
        <taxon>Viridiplantae</taxon>
        <taxon>Streptophyta</taxon>
        <taxon>Embryophyta</taxon>
        <taxon>Tracheophyta</taxon>
        <taxon>Spermatophyta</taxon>
        <taxon>Magnoliopsida</taxon>
        <taxon>eudicotyledons</taxon>
        <taxon>Gunneridae</taxon>
        <taxon>Pentapetalae</taxon>
        <taxon>rosids</taxon>
        <taxon>fabids</taxon>
        <taxon>Malpighiales</taxon>
        <taxon>Rhizophoraceae</taxon>
        <taxon>Rhizophora</taxon>
    </lineage>
</organism>